<sequence length="1058" mass="111595">MRPSILACLGLVVCAAALACTHDDACDDGHPLFGGRCLDLGAAVTTRWGFAPEALQVADLDGDGSSDLIAASPTSGAVSIVWGGKDMSSGTATTWSVATAIDGLDIVDLDGDGRLDLVTAVPDADAIAVLRNRGGRELAPAELHPTAQPAPTGVRAVDLDGQAPPELVTLHRDAAVVVVQREFEIVGGARVGPGPVALADGDFDGDGRRDLAVALAEAASVQILLGDGTGDLKLGPRHAVGVAPFAVVAADFDRDGALDLATADALADAVSILYGDGTGRLRARSVWPTDPDPRALAVADDDTGGHVLYVLSNQTSTLQRLDPRRGVDRVGATRERVHALAAGDLDGDGRGELVYASGSARQLGRLDPDAQGFTLAPKWQTGRARWAFPLDLDDDGHDEIAVVPADAEDVVLDPMRTATVQLWRSDASEFTELDLSPLTQVSQVLVGELDGAPGRELVAWSSSQVIVLSAGEDGAWVPGEPIDMPYLSDVNLVDRDGDGRQEFLFELYGSKGYGGFLLHAEVAEDGSLRELATHEFDGYIGTVAAIDHDGDDDQAVLLTARLQLKFIDDDHEPRTIALDGVGNVSDFVLDDLDDDGRVDALLCSGAGLLQVGDIFGEPPSEPQRLDLVGCNQIDLHDFDGDGRRDILAELPDSSGDATRVTLTPWLRAENGGWTRLASQSVPGGVTRARLVRLDDDSWLDLLVDADGQPAQIYDMSFGTAIRADPIFAGNLGFRFVDLDGDGVLDLLGLGRAVAVARGDGDGGFSPLQQRDLAAVLPGAQQIWSAIVDDLDHDGDAELLAIAQRSEGWRSDLHAVELSDAAAPTFAPLLAMPSVFTQLTRADFDGDRNLDLLVFAGAPAPQYALLRGDAQGGFAGPEWAEIDLETAAPSIRSVDLDADGRLDLLEQRNTGFVWHAGLGDGRFAEPRLWSQLQYVQRVVGFGDIDRDGRRDLAAIVRAGLIAAHGQPDGHARPPVVLFPDATSGLVTDLDGDGQLELFAGTGDALHIGRRDLDGRLFFVRHELEVPGLGSLSAADFDGDGLRDLALFSSAGVTLARQRP</sequence>
<comment type="caution">
    <text evidence="3">The sequence shown here is derived from an EMBL/GenBank/DDBJ whole genome shotgun (WGS) entry which is preliminary data.</text>
</comment>
<reference evidence="3 4" key="1">
    <citation type="submission" date="2022-11" db="EMBL/GenBank/DDBJ databases">
        <title>Minimal conservation of predation-associated metabolite biosynthetic gene clusters underscores biosynthetic potential of Myxococcota including descriptions for ten novel species: Archangium lansinium sp. nov., Myxococcus landrumus sp. nov., Nannocystis bai.</title>
        <authorList>
            <person name="Ahearne A."/>
            <person name="Stevens C."/>
            <person name="Dowd S."/>
        </authorList>
    </citation>
    <scope>NUCLEOTIDE SEQUENCE [LARGE SCALE GENOMIC DNA]</scope>
    <source>
        <strain evidence="3 4">NCELM</strain>
    </source>
</reference>
<feature type="chain" id="PRO_5047255582" evidence="2">
    <location>
        <begin position="20"/>
        <end position="1058"/>
    </location>
</feature>
<gene>
    <name evidence="3" type="ORF">POL58_06640</name>
</gene>
<protein>
    <submittedName>
        <fullName evidence="3">VCBS repeat-containing protein</fullName>
    </submittedName>
</protein>
<keyword evidence="1 2" id="KW-0732">Signal</keyword>
<dbReference type="PANTHER" id="PTHR46580">
    <property type="entry name" value="SENSOR KINASE-RELATED"/>
    <property type="match status" value="1"/>
</dbReference>
<accession>A0ABT5B142</accession>
<evidence type="ECO:0000256" key="1">
    <source>
        <dbReference type="ARBA" id="ARBA00022729"/>
    </source>
</evidence>
<proteinExistence type="predicted"/>
<evidence type="ECO:0000313" key="4">
    <source>
        <dbReference type="Proteomes" id="UP001217838"/>
    </source>
</evidence>
<dbReference type="InterPro" id="IPR013517">
    <property type="entry name" value="FG-GAP"/>
</dbReference>
<organism evidence="3 4">
    <name type="scientific">Nannocystis radixulma</name>
    <dbReference type="NCBI Taxonomy" id="2995305"/>
    <lineage>
        <taxon>Bacteria</taxon>
        <taxon>Pseudomonadati</taxon>
        <taxon>Myxococcota</taxon>
        <taxon>Polyangia</taxon>
        <taxon>Nannocystales</taxon>
        <taxon>Nannocystaceae</taxon>
        <taxon>Nannocystis</taxon>
    </lineage>
</organism>
<evidence type="ECO:0000256" key="2">
    <source>
        <dbReference type="SAM" id="SignalP"/>
    </source>
</evidence>
<dbReference type="Pfam" id="PF13517">
    <property type="entry name" value="FG-GAP_3"/>
    <property type="match status" value="4"/>
</dbReference>
<dbReference type="RefSeq" id="WP_271995445.1">
    <property type="nucleotide sequence ID" value="NZ_JAQNDN010000002.1"/>
</dbReference>
<evidence type="ECO:0000313" key="3">
    <source>
        <dbReference type="EMBL" id="MDC0667405.1"/>
    </source>
</evidence>
<dbReference type="EMBL" id="JAQNDN010000002">
    <property type="protein sequence ID" value="MDC0667405.1"/>
    <property type="molecule type" value="Genomic_DNA"/>
</dbReference>
<feature type="signal peptide" evidence="2">
    <location>
        <begin position="1"/>
        <end position="19"/>
    </location>
</feature>
<dbReference type="InterPro" id="IPR028994">
    <property type="entry name" value="Integrin_alpha_N"/>
</dbReference>
<name>A0ABT5B142_9BACT</name>
<dbReference type="SUPFAM" id="SSF69318">
    <property type="entry name" value="Integrin alpha N-terminal domain"/>
    <property type="match status" value="4"/>
</dbReference>
<dbReference type="Gene3D" id="2.30.30.100">
    <property type="match status" value="1"/>
</dbReference>
<dbReference type="PROSITE" id="PS51257">
    <property type="entry name" value="PROKAR_LIPOPROTEIN"/>
    <property type="match status" value="1"/>
</dbReference>
<keyword evidence="4" id="KW-1185">Reference proteome</keyword>
<dbReference type="Gene3D" id="2.130.10.130">
    <property type="entry name" value="Integrin alpha, N-terminal"/>
    <property type="match status" value="1"/>
</dbReference>
<dbReference type="Proteomes" id="UP001217838">
    <property type="component" value="Unassembled WGS sequence"/>
</dbReference>